<evidence type="ECO:0000313" key="9">
    <source>
        <dbReference type="EMBL" id="KQH87951.1"/>
    </source>
</evidence>
<dbReference type="GO" id="GO:0005886">
    <property type="term" value="C:plasma membrane"/>
    <property type="evidence" value="ECO:0007669"/>
    <property type="project" value="UniProtKB-SubCell"/>
</dbReference>
<dbReference type="GO" id="GO:0015031">
    <property type="term" value="P:protein transport"/>
    <property type="evidence" value="ECO:0007669"/>
    <property type="project" value="UniProtKB-KW"/>
</dbReference>
<dbReference type="RefSeq" id="WP_055465018.1">
    <property type="nucleotide sequence ID" value="NZ_LKHS01000001.1"/>
</dbReference>
<keyword evidence="7" id="KW-0813">Transport</keyword>
<evidence type="ECO:0000256" key="7">
    <source>
        <dbReference type="RuleBase" id="RU003879"/>
    </source>
</evidence>
<keyword evidence="3" id="KW-1003">Cell membrane</keyword>
<dbReference type="InParanoid" id="A0A0Q2N805"/>
<evidence type="ECO:0000256" key="3">
    <source>
        <dbReference type="ARBA" id="ARBA00022475"/>
    </source>
</evidence>
<accession>A0A0Q2N805</accession>
<dbReference type="PANTHER" id="PTHR30558">
    <property type="entry name" value="EXBD MEMBRANE COMPONENT OF PMF-DRIVEN MACROMOLECULE IMPORT SYSTEM"/>
    <property type="match status" value="1"/>
</dbReference>
<sequence length="139" mass="15287">MIKSAPYKRDFGLTPDLTPLLDIIFIVMVFLMLTAAVKLDSLDVSLPTSDSAAVTTVASQSLTINITAEAPYWAIDGQAYLDWHNFTLALLEAHQHHQRPIVIGADKHAQVQHLVKLLAFLQDNGIPATQLLTEKPSTK</sequence>
<dbReference type="Pfam" id="PF02472">
    <property type="entry name" value="ExbD"/>
    <property type="match status" value="1"/>
</dbReference>
<gene>
    <name evidence="9" type="ORF">AMR76_01290</name>
</gene>
<evidence type="ECO:0000313" key="10">
    <source>
        <dbReference type="Proteomes" id="UP000051221"/>
    </source>
</evidence>
<dbReference type="Proteomes" id="UP000051221">
    <property type="component" value="Unassembled WGS sequence"/>
</dbReference>
<evidence type="ECO:0000256" key="8">
    <source>
        <dbReference type="SAM" id="Phobius"/>
    </source>
</evidence>
<feature type="transmembrane region" description="Helical" evidence="8">
    <location>
        <begin position="20"/>
        <end position="39"/>
    </location>
</feature>
<proteinExistence type="inferred from homology"/>
<name>A0A0Q2N805_VIBFU</name>
<evidence type="ECO:0000256" key="4">
    <source>
        <dbReference type="ARBA" id="ARBA00022692"/>
    </source>
</evidence>
<organism evidence="9 10">
    <name type="scientific">Vibrio furnissii</name>
    <dbReference type="NCBI Taxonomy" id="29494"/>
    <lineage>
        <taxon>Bacteria</taxon>
        <taxon>Pseudomonadati</taxon>
        <taxon>Pseudomonadota</taxon>
        <taxon>Gammaproteobacteria</taxon>
        <taxon>Vibrionales</taxon>
        <taxon>Vibrionaceae</taxon>
        <taxon>Vibrio</taxon>
    </lineage>
</organism>
<keyword evidence="4 7" id="KW-0812">Transmembrane</keyword>
<dbReference type="EMBL" id="LKHS01000001">
    <property type="protein sequence ID" value="KQH87951.1"/>
    <property type="molecule type" value="Genomic_DNA"/>
</dbReference>
<dbReference type="AlphaFoldDB" id="A0A0Q2N805"/>
<evidence type="ECO:0000256" key="1">
    <source>
        <dbReference type="ARBA" id="ARBA00004162"/>
    </source>
</evidence>
<evidence type="ECO:0000256" key="5">
    <source>
        <dbReference type="ARBA" id="ARBA00022989"/>
    </source>
</evidence>
<dbReference type="PANTHER" id="PTHR30558:SF15">
    <property type="entry name" value="BIOPOLYMER TRANSPORT PROTEIN EXBD1"/>
    <property type="match status" value="1"/>
</dbReference>
<keyword evidence="7" id="KW-0653">Protein transport</keyword>
<dbReference type="GO" id="GO:0022857">
    <property type="term" value="F:transmembrane transporter activity"/>
    <property type="evidence" value="ECO:0007669"/>
    <property type="project" value="InterPro"/>
</dbReference>
<dbReference type="InterPro" id="IPR003400">
    <property type="entry name" value="ExbD"/>
</dbReference>
<comment type="similarity">
    <text evidence="2 7">Belongs to the ExbD/TolR family.</text>
</comment>
<keyword evidence="6 8" id="KW-0472">Membrane</keyword>
<evidence type="ECO:0000256" key="6">
    <source>
        <dbReference type="ARBA" id="ARBA00023136"/>
    </source>
</evidence>
<evidence type="ECO:0000256" key="2">
    <source>
        <dbReference type="ARBA" id="ARBA00005811"/>
    </source>
</evidence>
<reference evidence="9 10" key="1">
    <citation type="submission" date="2015-08" db="EMBL/GenBank/DDBJ databases">
        <title>Antibacterial properties of a collection of Vibrionaceae strains.</title>
        <authorList>
            <person name="Giubergia S."/>
        </authorList>
    </citation>
    <scope>NUCLEOTIDE SEQUENCE [LARGE SCALE GENOMIC DNA]</scope>
    <source>
        <strain evidence="9 10">S0821</strain>
    </source>
</reference>
<keyword evidence="5 8" id="KW-1133">Transmembrane helix</keyword>
<comment type="caution">
    <text evidence="9">The sequence shown here is derived from an EMBL/GenBank/DDBJ whole genome shotgun (WGS) entry which is preliminary data.</text>
</comment>
<comment type="subcellular location">
    <subcellularLocation>
        <location evidence="1">Cell membrane</location>
        <topology evidence="1">Single-pass membrane protein</topology>
    </subcellularLocation>
    <subcellularLocation>
        <location evidence="7">Cell membrane</location>
        <topology evidence="7">Single-pass type II membrane protein</topology>
    </subcellularLocation>
</comment>
<protein>
    <submittedName>
        <fullName evidence="9">Biopolymer transporter ExbD</fullName>
    </submittedName>
</protein>
<keyword evidence="10" id="KW-1185">Reference proteome</keyword>